<keyword evidence="2" id="KW-1185">Reference proteome</keyword>
<dbReference type="PANTHER" id="PTHR24348:SF68">
    <property type="entry name" value="SERINE_THREONINE-PROTEIN KINASE ATG1C"/>
    <property type="match status" value="1"/>
</dbReference>
<dbReference type="Gene3D" id="1.10.510.10">
    <property type="entry name" value="Transferase(Phosphotransferase) domain 1"/>
    <property type="match status" value="1"/>
</dbReference>
<dbReference type="Proteomes" id="UP000095283">
    <property type="component" value="Unplaced"/>
</dbReference>
<dbReference type="InterPro" id="IPR000719">
    <property type="entry name" value="Prot_kinase_dom"/>
</dbReference>
<dbReference type="GO" id="GO:0010506">
    <property type="term" value="P:regulation of autophagy"/>
    <property type="evidence" value="ECO:0007669"/>
    <property type="project" value="InterPro"/>
</dbReference>
<dbReference type="InterPro" id="IPR011009">
    <property type="entry name" value="Kinase-like_dom_sf"/>
</dbReference>
<dbReference type="WBParaSite" id="Hba_00301">
    <property type="protein sequence ID" value="Hba_00301"/>
    <property type="gene ID" value="Hba_00301"/>
</dbReference>
<dbReference type="SMART" id="SM00220">
    <property type="entry name" value="S_TKc"/>
    <property type="match status" value="1"/>
</dbReference>
<sequence>METTVIYSGQKFTCDYNKIIGCGSFCQVHPGRSELGREVAVKSTSKSAEIKAAQNEVKFLQKCTAVKANNIVEVYACLNHLDKWFDEYVVVFPKNGKKECQLELKFSFLVYWLSSYLFKFCDLGGSRIVDDGSDMRTLVGTPNCLYPKLAHALAKGQTNKWRTEDGYTTIECDLWSLGCTLFFAAVGSYPFPNAADANVYYEAVSNLPKDRVFFLLGCFNFFGYPTLRSVLEIKEDVDYRLLSTKEIRYFDDSLRLDTLFEEPYIVFPAVSEIIWRPKPWRTGVKAVVALADCDQMSELFEVTICILKQQLSKVRLITYCIYLSRNSFVLFLKTDMLTVTDLTTLPIRFAIYARSQSTAIMPFFENDNDKVLLSRIVETADQATEELEKHTEILNSYCTRIDLLLPTVNSLVLDEYEIPGILDTLNRYYLLDSLDAEFTQPYVVVLVQRCLDRRIKMVNQLFNSSQTSIIHTLLKITREIIQLLYDSSNCRYDVLHRTALIERPFQEMKNCVERITLGTDIDQHNIDTQKVLHSQMDHIRRLLPTLGSHLRKVWYRFLIYFFLNYVH</sequence>
<feature type="domain" description="Protein kinase" evidence="1">
    <location>
        <begin position="1"/>
        <end position="265"/>
    </location>
</feature>
<protein>
    <submittedName>
        <fullName evidence="3">Protein kinase domain-containing protein</fullName>
    </submittedName>
</protein>
<dbReference type="GO" id="GO:0004674">
    <property type="term" value="F:protein serine/threonine kinase activity"/>
    <property type="evidence" value="ECO:0007669"/>
    <property type="project" value="InterPro"/>
</dbReference>
<proteinExistence type="predicted"/>
<dbReference type="InterPro" id="IPR045269">
    <property type="entry name" value="Atg1-like"/>
</dbReference>
<dbReference type="AlphaFoldDB" id="A0A1I7W6P0"/>
<dbReference type="GO" id="GO:0005737">
    <property type="term" value="C:cytoplasm"/>
    <property type="evidence" value="ECO:0007669"/>
    <property type="project" value="TreeGrafter"/>
</dbReference>
<dbReference type="GO" id="GO:0005524">
    <property type="term" value="F:ATP binding"/>
    <property type="evidence" value="ECO:0007669"/>
    <property type="project" value="InterPro"/>
</dbReference>
<dbReference type="Gene3D" id="3.30.200.20">
    <property type="entry name" value="Phosphorylase Kinase, domain 1"/>
    <property type="match status" value="1"/>
</dbReference>
<evidence type="ECO:0000259" key="1">
    <source>
        <dbReference type="PROSITE" id="PS50011"/>
    </source>
</evidence>
<dbReference type="SUPFAM" id="SSF56112">
    <property type="entry name" value="Protein kinase-like (PK-like)"/>
    <property type="match status" value="1"/>
</dbReference>
<evidence type="ECO:0000313" key="3">
    <source>
        <dbReference type="WBParaSite" id="Hba_00301"/>
    </source>
</evidence>
<organism evidence="2 3">
    <name type="scientific">Heterorhabditis bacteriophora</name>
    <name type="common">Entomopathogenic nematode worm</name>
    <dbReference type="NCBI Taxonomy" id="37862"/>
    <lineage>
        <taxon>Eukaryota</taxon>
        <taxon>Metazoa</taxon>
        <taxon>Ecdysozoa</taxon>
        <taxon>Nematoda</taxon>
        <taxon>Chromadorea</taxon>
        <taxon>Rhabditida</taxon>
        <taxon>Rhabditina</taxon>
        <taxon>Rhabditomorpha</taxon>
        <taxon>Strongyloidea</taxon>
        <taxon>Heterorhabditidae</taxon>
        <taxon>Heterorhabditis</taxon>
    </lineage>
</organism>
<dbReference type="PROSITE" id="PS50011">
    <property type="entry name" value="PROTEIN_KINASE_DOM"/>
    <property type="match status" value="1"/>
</dbReference>
<dbReference type="PANTHER" id="PTHR24348">
    <property type="entry name" value="SERINE/THREONINE-PROTEIN KINASE UNC-51-RELATED"/>
    <property type="match status" value="1"/>
</dbReference>
<dbReference type="GO" id="GO:0006914">
    <property type="term" value="P:autophagy"/>
    <property type="evidence" value="ECO:0007669"/>
    <property type="project" value="UniProtKB-ARBA"/>
</dbReference>
<reference evidence="3" key="1">
    <citation type="submission" date="2016-11" db="UniProtKB">
        <authorList>
            <consortium name="WormBaseParasite"/>
        </authorList>
    </citation>
    <scope>IDENTIFICATION</scope>
</reference>
<accession>A0A1I7W6P0</accession>
<name>A0A1I7W6P0_HETBA</name>
<evidence type="ECO:0000313" key="2">
    <source>
        <dbReference type="Proteomes" id="UP000095283"/>
    </source>
</evidence>